<comment type="caution">
    <text evidence="1">The sequence shown here is derived from an EMBL/GenBank/DDBJ whole genome shotgun (WGS) entry which is preliminary data.</text>
</comment>
<organism evidence="1 2">
    <name type="scientific">Colletotrichum scovillei</name>
    <dbReference type="NCBI Taxonomy" id="1209932"/>
    <lineage>
        <taxon>Eukaryota</taxon>
        <taxon>Fungi</taxon>
        <taxon>Dikarya</taxon>
        <taxon>Ascomycota</taxon>
        <taxon>Pezizomycotina</taxon>
        <taxon>Sordariomycetes</taxon>
        <taxon>Hypocreomycetidae</taxon>
        <taxon>Glomerellales</taxon>
        <taxon>Glomerellaceae</taxon>
        <taxon>Colletotrichum</taxon>
        <taxon>Colletotrichum acutatum species complex</taxon>
    </lineage>
</organism>
<name>A0A9P7UFM1_9PEZI</name>
<accession>A0A9P7UFM1</accession>
<protein>
    <submittedName>
        <fullName evidence="1">Uncharacterized protein</fullName>
    </submittedName>
</protein>
<sequence>MAIWNSSALMAPRYATLGRNTAVSKEFIPRRRTMHDNAIVEIRMCEAGFLQLTKMEKTCL</sequence>
<reference evidence="1" key="1">
    <citation type="submission" date="2021-05" db="EMBL/GenBank/DDBJ databases">
        <title>Comparative genomics of three Colletotrichum scovillei strains and genetic complementation revealed genes involved fungal growth and virulence on chili pepper.</title>
        <authorList>
            <person name="Hsieh D.-K."/>
            <person name="Chuang S.-C."/>
            <person name="Chen C.-Y."/>
            <person name="Chao Y.-T."/>
            <person name="Lu M.-Y.J."/>
            <person name="Lee M.-H."/>
            <person name="Shih M.-C."/>
        </authorList>
    </citation>
    <scope>NUCLEOTIDE SEQUENCE</scope>
    <source>
        <strain evidence="1">Coll-153</strain>
    </source>
</reference>
<dbReference type="AlphaFoldDB" id="A0A9P7UFM1"/>
<proteinExistence type="predicted"/>
<gene>
    <name evidence="1" type="ORF">JMJ77_013577</name>
</gene>
<keyword evidence="2" id="KW-1185">Reference proteome</keyword>
<evidence type="ECO:0000313" key="2">
    <source>
        <dbReference type="Proteomes" id="UP000699042"/>
    </source>
</evidence>
<dbReference type="Proteomes" id="UP000699042">
    <property type="component" value="Unassembled WGS sequence"/>
</dbReference>
<evidence type="ECO:0000313" key="1">
    <source>
        <dbReference type="EMBL" id="KAG7050837.1"/>
    </source>
</evidence>
<dbReference type="EMBL" id="JAESDN010000005">
    <property type="protein sequence ID" value="KAG7050837.1"/>
    <property type="molecule type" value="Genomic_DNA"/>
</dbReference>